<evidence type="ECO:0000313" key="12">
    <source>
        <dbReference type="EMBL" id="CAG6633245.1"/>
    </source>
</evidence>
<evidence type="ECO:0000256" key="3">
    <source>
        <dbReference type="ARBA" id="ARBA00005923"/>
    </source>
</evidence>
<dbReference type="InterPro" id="IPR026627">
    <property type="entry name" value="NDUFB2_animal"/>
</dbReference>
<dbReference type="PANTHER" id="PTHR15223:SF1">
    <property type="entry name" value="NADH DEHYDROGENASE [UBIQUINONE] 1 BETA SUBCOMPLEX SUBUNIT 2, MITOCHONDRIAL"/>
    <property type="match status" value="1"/>
</dbReference>
<keyword evidence="10" id="KW-0496">Mitochondrion</keyword>
<dbReference type="GO" id="GO:0032981">
    <property type="term" value="P:mitochondrial respiratory chain complex I assembly"/>
    <property type="evidence" value="ECO:0007669"/>
    <property type="project" value="TreeGrafter"/>
</dbReference>
<dbReference type="GO" id="GO:0045271">
    <property type="term" value="C:respiratory chain complex I"/>
    <property type="evidence" value="ECO:0007669"/>
    <property type="project" value="InterPro"/>
</dbReference>
<dbReference type="EMBL" id="HBUF01082099">
    <property type="protein sequence ID" value="CAG6633242.1"/>
    <property type="molecule type" value="Transcribed_RNA"/>
</dbReference>
<keyword evidence="12" id="KW-0830">Ubiquinone</keyword>
<evidence type="ECO:0000256" key="7">
    <source>
        <dbReference type="ARBA" id="ARBA00022792"/>
    </source>
</evidence>
<sequence length="118" mass="13868">MNKFTRFVPLLRSTLQPLRRNASGHHVQQPKSNSIISKYLGDEPMFPEKVIYRNNFKTGGWQVPKKETFAAEVLAGCFWWWVFWHLWHDWGHITGHYHPPDPSQWSDAELGIPPDDVE</sequence>
<dbReference type="PANTHER" id="PTHR15223">
    <property type="entry name" value="NADH-UBIQUINONE OXIDOREDUCTASE AGGG SUBUNIT"/>
    <property type="match status" value="1"/>
</dbReference>
<keyword evidence="7" id="KW-0999">Mitochondrion inner membrane</keyword>
<keyword evidence="8" id="KW-0809">Transit peptide</keyword>
<dbReference type="GO" id="GO:0005743">
    <property type="term" value="C:mitochondrial inner membrane"/>
    <property type="evidence" value="ECO:0007669"/>
    <property type="project" value="UniProtKB-SubCell"/>
</dbReference>
<evidence type="ECO:0000256" key="2">
    <source>
        <dbReference type="ARBA" id="ARBA00004443"/>
    </source>
</evidence>
<comment type="similarity">
    <text evidence="3">Belongs to the complex I NDUFB2 subunit family.</text>
</comment>
<dbReference type="EMBL" id="HBUF01082100">
    <property type="protein sequence ID" value="CAG6633245.1"/>
    <property type="molecule type" value="Transcribed_RNA"/>
</dbReference>
<keyword evidence="9" id="KW-0249">Electron transport</keyword>
<dbReference type="AlphaFoldDB" id="A0A8D8VTM9"/>
<organism evidence="12">
    <name type="scientific">Cacopsylla melanoneura</name>
    <dbReference type="NCBI Taxonomy" id="428564"/>
    <lineage>
        <taxon>Eukaryota</taxon>
        <taxon>Metazoa</taxon>
        <taxon>Ecdysozoa</taxon>
        <taxon>Arthropoda</taxon>
        <taxon>Hexapoda</taxon>
        <taxon>Insecta</taxon>
        <taxon>Pterygota</taxon>
        <taxon>Neoptera</taxon>
        <taxon>Paraneoptera</taxon>
        <taxon>Hemiptera</taxon>
        <taxon>Sternorrhyncha</taxon>
        <taxon>Psylloidea</taxon>
        <taxon>Psyllidae</taxon>
        <taxon>Psyllinae</taxon>
        <taxon>Cacopsylla</taxon>
    </lineage>
</organism>
<evidence type="ECO:0000256" key="10">
    <source>
        <dbReference type="ARBA" id="ARBA00023128"/>
    </source>
</evidence>
<evidence type="ECO:0000256" key="6">
    <source>
        <dbReference type="ARBA" id="ARBA00022660"/>
    </source>
</evidence>
<name>A0A8D8VTM9_9HEMI</name>
<evidence type="ECO:0000256" key="9">
    <source>
        <dbReference type="ARBA" id="ARBA00022982"/>
    </source>
</evidence>
<dbReference type="EMBL" id="HBUF01082102">
    <property type="protein sequence ID" value="CAG6633251.1"/>
    <property type="molecule type" value="Transcribed_RNA"/>
</dbReference>
<evidence type="ECO:0000256" key="8">
    <source>
        <dbReference type="ARBA" id="ARBA00022946"/>
    </source>
</evidence>
<protein>
    <submittedName>
        <fullName evidence="12">NADH dehydrogenase [ubiquinone] 1 beta subcomplex subunit 2, mitochondrial</fullName>
    </submittedName>
</protein>
<dbReference type="Pfam" id="PF14813">
    <property type="entry name" value="NADH_B2"/>
    <property type="match status" value="1"/>
</dbReference>
<evidence type="ECO:0000256" key="11">
    <source>
        <dbReference type="ARBA" id="ARBA00023136"/>
    </source>
</evidence>
<evidence type="ECO:0000256" key="5">
    <source>
        <dbReference type="ARBA" id="ARBA00022448"/>
    </source>
</evidence>
<comment type="subcellular location">
    <subcellularLocation>
        <location evidence="2">Mitochondrion inner membrane</location>
        <topology evidence="2">Peripheral membrane protein</topology>
        <orientation evidence="2">Matrix side</orientation>
    </subcellularLocation>
</comment>
<keyword evidence="5" id="KW-0813">Transport</keyword>
<proteinExistence type="inferred from homology"/>
<dbReference type="EMBL" id="HBUF01082101">
    <property type="protein sequence ID" value="CAG6633248.1"/>
    <property type="molecule type" value="Transcribed_RNA"/>
</dbReference>
<reference evidence="12" key="1">
    <citation type="submission" date="2021-05" db="EMBL/GenBank/DDBJ databases">
        <authorList>
            <person name="Alioto T."/>
            <person name="Alioto T."/>
            <person name="Gomez Garrido J."/>
        </authorList>
    </citation>
    <scope>NUCLEOTIDE SEQUENCE</scope>
</reference>
<evidence type="ECO:0000256" key="1">
    <source>
        <dbReference type="ARBA" id="ARBA00003195"/>
    </source>
</evidence>
<keyword evidence="11" id="KW-0472">Membrane</keyword>
<evidence type="ECO:0000256" key="4">
    <source>
        <dbReference type="ARBA" id="ARBA00011533"/>
    </source>
</evidence>
<comment type="function">
    <text evidence="1">Accessory subunit of the mitochondrial membrane respiratory chain NADH dehydrogenase (Complex I), that is believed not to be involved in catalysis. Complex I functions in the transfer of electrons from NADH to the respiratory chain. The immediate electron acceptor for the enzyme is believed to be ubiquinone.</text>
</comment>
<accession>A0A8D8VTM9</accession>
<comment type="subunit">
    <text evidence="4">Complex I is composed of 45 different subunits.</text>
</comment>
<keyword evidence="6" id="KW-0679">Respiratory chain</keyword>